<proteinExistence type="predicted"/>
<dbReference type="AlphaFoldDB" id="A0A409XIW9"/>
<comment type="caution">
    <text evidence="1">The sequence shown here is derived from an EMBL/GenBank/DDBJ whole genome shotgun (WGS) entry which is preliminary data.</text>
</comment>
<protein>
    <submittedName>
        <fullName evidence="1">Uncharacterized protein</fullName>
    </submittedName>
</protein>
<keyword evidence="2" id="KW-1185">Reference proteome</keyword>
<dbReference type="EMBL" id="NHYD01001565">
    <property type="protein sequence ID" value="PPQ90681.1"/>
    <property type="molecule type" value="Genomic_DNA"/>
</dbReference>
<accession>A0A409XIW9</accession>
<dbReference type="InParanoid" id="A0A409XIW9"/>
<dbReference type="Proteomes" id="UP000283269">
    <property type="component" value="Unassembled WGS sequence"/>
</dbReference>
<evidence type="ECO:0000313" key="1">
    <source>
        <dbReference type="EMBL" id="PPQ90681.1"/>
    </source>
</evidence>
<sequence length="135" mass="15272">MIIIPPKAPVMNRSRFNCQEMMKRATVVEYIMHFVPILTDELVSVYCTVEACMGNGEWNATNGEGEAMSGPARWVWYSGRYEKEEGKERREGTYKPVSNHPASGAHGEANEVCVTVWFWGLLNVSRSTINRVART</sequence>
<evidence type="ECO:0000313" key="2">
    <source>
        <dbReference type="Proteomes" id="UP000283269"/>
    </source>
</evidence>
<name>A0A409XIW9_PSICY</name>
<gene>
    <name evidence="1" type="ORF">CVT25_003900</name>
</gene>
<organism evidence="1 2">
    <name type="scientific">Psilocybe cyanescens</name>
    <dbReference type="NCBI Taxonomy" id="93625"/>
    <lineage>
        <taxon>Eukaryota</taxon>
        <taxon>Fungi</taxon>
        <taxon>Dikarya</taxon>
        <taxon>Basidiomycota</taxon>
        <taxon>Agaricomycotina</taxon>
        <taxon>Agaricomycetes</taxon>
        <taxon>Agaricomycetidae</taxon>
        <taxon>Agaricales</taxon>
        <taxon>Agaricineae</taxon>
        <taxon>Strophariaceae</taxon>
        <taxon>Psilocybe</taxon>
    </lineage>
</organism>
<reference evidence="1 2" key="1">
    <citation type="journal article" date="2018" name="Evol. Lett.">
        <title>Horizontal gene cluster transfer increased hallucinogenic mushroom diversity.</title>
        <authorList>
            <person name="Reynolds H.T."/>
            <person name="Vijayakumar V."/>
            <person name="Gluck-Thaler E."/>
            <person name="Korotkin H.B."/>
            <person name="Matheny P.B."/>
            <person name="Slot J.C."/>
        </authorList>
    </citation>
    <scope>NUCLEOTIDE SEQUENCE [LARGE SCALE GENOMIC DNA]</scope>
    <source>
        <strain evidence="1 2">2631</strain>
    </source>
</reference>